<evidence type="ECO:0000256" key="6">
    <source>
        <dbReference type="ARBA" id="ARBA00022643"/>
    </source>
</evidence>
<dbReference type="eggNOG" id="COG0167">
    <property type="taxonomic scope" value="Bacteria"/>
</dbReference>
<dbReference type="PATRIC" id="fig|1208918.3.peg.514"/>
<dbReference type="RefSeq" id="WP_015238343.1">
    <property type="nucleotide sequence ID" value="NC_020283.1"/>
</dbReference>
<evidence type="ECO:0000256" key="8">
    <source>
        <dbReference type="ARBA" id="ARBA00023002"/>
    </source>
</evidence>
<dbReference type="Pfam" id="PF01180">
    <property type="entry name" value="DHO_dh"/>
    <property type="match status" value="1"/>
</dbReference>
<dbReference type="InterPro" id="IPR012135">
    <property type="entry name" value="Dihydroorotate_DH_1_2"/>
</dbReference>
<dbReference type="GO" id="GO:0005886">
    <property type="term" value="C:plasma membrane"/>
    <property type="evidence" value="ECO:0007669"/>
    <property type="project" value="UniProtKB-SubCell"/>
</dbReference>
<feature type="binding site" evidence="11">
    <location>
        <position position="253"/>
    </location>
    <ligand>
        <name>FMN</name>
        <dbReference type="ChEBI" id="CHEBI:58210"/>
    </ligand>
</feature>
<keyword evidence="7 11" id="KW-0665">Pyrimidine biosynthesis</keyword>
<evidence type="ECO:0000256" key="9">
    <source>
        <dbReference type="ARBA" id="ARBA00023136"/>
    </source>
</evidence>
<dbReference type="InterPro" id="IPR005720">
    <property type="entry name" value="Dihydroorotate_DH_cat"/>
</dbReference>
<dbReference type="HAMAP" id="MF_00225">
    <property type="entry name" value="DHO_dh_type2"/>
    <property type="match status" value="1"/>
</dbReference>
<dbReference type="HOGENOM" id="CLU_013640_2_0_4"/>
<comment type="catalytic activity">
    <reaction evidence="10 11">
        <text>(S)-dihydroorotate + a quinone = orotate + a quinol</text>
        <dbReference type="Rhea" id="RHEA:30187"/>
        <dbReference type="ChEBI" id="CHEBI:24646"/>
        <dbReference type="ChEBI" id="CHEBI:30839"/>
        <dbReference type="ChEBI" id="CHEBI:30864"/>
        <dbReference type="ChEBI" id="CHEBI:132124"/>
        <dbReference type="EC" id="1.3.5.2"/>
    </reaction>
</comment>
<evidence type="ECO:0000256" key="4">
    <source>
        <dbReference type="ARBA" id="ARBA00005359"/>
    </source>
</evidence>
<dbReference type="InterPro" id="IPR001295">
    <property type="entry name" value="Dihydroorotate_DH_CS"/>
</dbReference>
<feature type="binding site" evidence="11">
    <location>
        <begin position="116"/>
        <end position="120"/>
    </location>
    <ligand>
        <name>substrate</name>
    </ligand>
</feature>
<keyword evidence="14" id="KW-1185">Reference proteome</keyword>
<feature type="binding site" evidence="11">
    <location>
        <begin position="67"/>
        <end position="71"/>
    </location>
    <ligand>
        <name>FMN</name>
        <dbReference type="ChEBI" id="CHEBI:58210"/>
    </ligand>
</feature>
<comment type="function">
    <text evidence="1 11">Catalyzes the conversion of dihydroorotate to orotate with quinone as electron acceptor.</text>
</comment>
<comment type="similarity">
    <text evidence="4 11">Belongs to the dihydroorotate dehydrogenase family. Type 2 subfamily.</text>
</comment>
<feature type="domain" description="Dihydroorotate dehydrogenase catalytic" evidence="12">
    <location>
        <begin position="50"/>
        <end position="345"/>
    </location>
</feature>
<evidence type="ECO:0000256" key="1">
    <source>
        <dbReference type="ARBA" id="ARBA00003125"/>
    </source>
</evidence>
<dbReference type="GO" id="GO:0106430">
    <property type="term" value="F:dihydroorotate dehydrogenase (quinone) activity"/>
    <property type="evidence" value="ECO:0007669"/>
    <property type="project" value="UniProtKB-EC"/>
</dbReference>
<dbReference type="NCBIfam" id="TIGR01036">
    <property type="entry name" value="pyrD_sub2"/>
    <property type="match status" value="1"/>
</dbReference>
<dbReference type="NCBIfam" id="NF003645">
    <property type="entry name" value="PRK05286.1-2"/>
    <property type="match status" value="1"/>
</dbReference>
<dbReference type="InterPro" id="IPR013785">
    <property type="entry name" value="Aldolase_TIM"/>
</dbReference>
<dbReference type="PANTHER" id="PTHR48109:SF4">
    <property type="entry name" value="DIHYDROOROTATE DEHYDROGENASE (QUINONE), MITOCHONDRIAL"/>
    <property type="match status" value="1"/>
</dbReference>
<protein>
    <recommendedName>
        <fullName evidence="11">Dihydroorotate dehydrogenase (quinone)</fullName>
        <ecNumber evidence="11">1.3.5.2</ecNumber>
    </recommendedName>
    <alternativeName>
        <fullName evidence="11">DHOdehase</fullName>
        <shortName evidence="11">DHOD</shortName>
        <shortName evidence="11">DHODase</shortName>
    </alternativeName>
    <alternativeName>
        <fullName evidence="11">Dihydroorotate oxidase</fullName>
    </alternativeName>
</protein>
<evidence type="ECO:0000256" key="3">
    <source>
        <dbReference type="ARBA" id="ARBA00005161"/>
    </source>
</evidence>
<dbReference type="PROSITE" id="PS00912">
    <property type="entry name" value="DHODEHASE_2"/>
    <property type="match status" value="1"/>
</dbReference>
<feature type="binding site" evidence="11">
    <location>
        <position position="91"/>
    </location>
    <ligand>
        <name>FMN</name>
        <dbReference type="ChEBI" id="CHEBI:58210"/>
    </ligand>
</feature>
<dbReference type="GO" id="GO:0006207">
    <property type="term" value="P:'de novo' pyrimidine nucleobase biosynthetic process"/>
    <property type="evidence" value="ECO:0007669"/>
    <property type="project" value="UniProtKB-UniRule"/>
</dbReference>
<proteinExistence type="inferred from homology"/>
<dbReference type="EC" id="1.3.5.2" evidence="11"/>
<dbReference type="AlphaFoldDB" id="M1LX85"/>
<dbReference type="GO" id="GO:0044205">
    <property type="term" value="P:'de novo' UMP biosynthetic process"/>
    <property type="evidence" value="ECO:0007669"/>
    <property type="project" value="UniProtKB-UniRule"/>
</dbReference>
<dbReference type="CDD" id="cd04738">
    <property type="entry name" value="DHOD_2_like"/>
    <property type="match status" value="1"/>
</dbReference>
<evidence type="ECO:0000256" key="7">
    <source>
        <dbReference type="ARBA" id="ARBA00022975"/>
    </source>
</evidence>
<name>M1LX85_9PROT</name>
<feature type="binding site" evidence="11">
    <location>
        <position position="305"/>
    </location>
    <ligand>
        <name>FMN</name>
        <dbReference type="ChEBI" id="CHEBI:58210"/>
    </ligand>
</feature>
<evidence type="ECO:0000256" key="10">
    <source>
        <dbReference type="ARBA" id="ARBA00048639"/>
    </source>
</evidence>
<evidence type="ECO:0000313" key="14">
    <source>
        <dbReference type="Proteomes" id="UP000011686"/>
    </source>
</evidence>
<feature type="active site" description="Nucleophile" evidence="11">
    <location>
        <position position="183"/>
    </location>
</feature>
<keyword evidence="11" id="KW-1003">Cell membrane</keyword>
<comment type="subcellular location">
    <subcellularLocation>
        <location evidence="11">Cell membrane</location>
        <topology evidence="11">Peripheral membrane protein</topology>
    </subcellularLocation>
    <subcellularLocation>
        <location evidence="2">Membrane</location>
    </subcellularLocation>
</comment>
<accession>M1LX85</accession>
<keyword evidence="9 11" id="KW-0472">Membrane</keyword>
<evidence type="ECO:0000256" key="5">
    <source>
        <dbReference type="ARBA" id="ARBA00022630"/>
    </source>
</evidence>
<dbReference type="Gene3D" id="3.20.20.70">
    <property type="entry name" value="Aldolase class I"/>
    <property type="match status" value="1"/>
</dbReference>
<dbReference type="PROSITE" id="PS00911">
    <property type="entry name" value="DHODEHASE_1"/>
    <property type="match status" value="1"/>
</dbReference>
<keyword evidence="6 11" id="KW-0288">FMN</keyword>
<feature type="binding site" evidence="11">
    <location>
        <position position="180"/>
    </location>
    <ligand>
        <name>FMN</name>
        <dbReference type="ChEBI" id="CHEBI:58210"/>
    </ligand>
</feature>
<evidence type="ECO:0000256" key="11">
    <source>
        <dbReference type="HAMAP-Rule" id="MF_00225"/>
    </source>
</evidence>
<dbReference type="Proteomes" id="UP000011686">
    <property type="component" value="Chromosome"/>
</dbReference>
<organism evidence="13 14">
    <name type="scientific">Candidatus Kinetoplastidibacterium crithidiae TCC036E</name>
    <dbReference type="NCBI Taxonomy" id="1208918"/>
    <lineage>
        <taxon>Bacteria</taxon>
        <taxon>Pseudomonadati</taxon>
        <taxon>Pseudomonadota</taxon>
        <taxon>Betaproteobacteria</taxon>
        <taxon>Candidatus Kinetoplastidibacterium</taxon>
    </lineage>
</organism>
<dbReference type="InterPro" id="IPR050074">
    <property type="entry name" value="DHO_dehydrogenase"/>
</dbReference>
<feature type="binding site" evidence="11">
    <location>
        <position position="276"/>
    </location>
    <ligand>
        <name>FMN</name>
        <dbReference type="ChEBI" id="CHEBI:58210"/>
    </ligand>
</feature>
<comment type="cofactor">
    <cofactor evidence="11">
        <name>FMN</name>
        <dbReference type="ChEBI" id="CHEBI:58210"/>
    </cofactor>
    <text evidence="11">Binds 1 FMN per subunit.</text>
</comment>
<keyword evidence="5 11" id="KW-0285">Flavoprotein</keyword>
<evidence type="ECO:0000259" key="12">
    <source>
        <dbReference type="Pfam" id="PF01180"/>
    </source>
</evidence>
<feature type="binding site" evidence="11">
    <location>
        <position position="185"/>
    </location>
    <ligand>
        <name>substrate</name>
    </ligand>
</feature>
<dbReference type="PANTHER" id="PTHR48109">
    <property type="entry name" value="DIHYDROOROTATE DEHYDROGENASE (QUINONE), MITOCHONDRIAL-RELATED"/>
    <property type="match status" value="1"/>
</dbReference>
<dbReference type="InterPro" id="IPR005719">
    <property type="entry name" value="Dihydroorotate_DH_2"/>
</dbReference>
<dbReference type="GO" id="GO:0005737">
    <property type="term" value="C:cytoplasm"/>
    <property type="evidence" value="ECO:0007669"/>
    <property type="project" value="InterPro"/>
</dbReference>
<dbReference type="SUPFAM" id="SSF51395">
    <property type="entry name" value="FMN-linked oxidoreductases"/>
    <property type="match status" value="1"/>
</dbReference>
<evidence type="ECO:0000256" key="2">
    <source>
        <dbReference type="ARBA" id="ARBA00004370"/>
    </source>
</evidence>
<reference evidence="13 14" key="1">
    <citation type="journal article" date="2013" name="Genome Biol. Evol.">
        <title>Genome evolution and phylogenomic analysis of candidatus kinetoplastibacterium, the betaproteobacterial endosymbionts of strigomonas and angomonas.</title>
        <authorList>
            <person name="Alves J.M."/>
            <person name="Serrano M.G."/>
            <person name="Maia da Silva F."/>
            <person name="Voegtly L.J."/>
            <person name="Matveyev A.V."/>
            <person name="Teixeira M.M."/>
            <person name="Camargo E.P."/>
            <person name="Buck G.A."/>
        </authorList>
    </citation>
    <scope>NUCLEOTIDE SEQUENCE [LARGE SCALE GENOMIC DNA]</scope>
    <source>
        <strain evidence="13 14">TCC036E</strain>
    </source>
</reference>
<dbReference type="NCBIfam" id="NF003646">
    <property type="entry name" value="PRK05286.1-4"/>
    <property type="match status" value="1"/>
</dbReference>
<dbReference type="UniPathway" id="UPA00070">
    <property type="reaction ID" value="UER00946"/>
</dbReference>
<dbReference type="KEGG" id="kct:CDEE_0843"/>
<dbReference type="NCBIfam" id="NF003644">
    <property type="entry name" value="PRK05286.1-1"/>
    <property type="match status" value="1"/>
</dbReference>
<feature type="binding site" evidence="11">
    <location>
        <position position="71"/>
    </location>
    <ligand>
        <name>substrate</name>
    </ligand>
</feature>
<feature type="binding site" evidence="11">
    <location>
        <begin position="254"/>
        <end position="255"/>
    </location>
    <ligand>
        <name>substrate</name>
    </ligand>
</feature>
<feature type="binding site" evidence="11">
    <location>
        <position position="180"/>
    </location>
    <ligand>
        <name>substrate</name>
    </ligand>
</feature>
<dbReference type="STRING" id="1208918.CDEE_0843"/>
<gene>
    <name evidence="11" type="primary">pyrD</name>
    <name evidence="13" type="ORF">CDEE_0843</name>
</gene>
<feature type="binding site" evidence="11">
    <location>
        <position position="147"/>
    </location>
    <ligand>
        <name>FMN</name>
        <dbReference type="ChEBI" id="CHEBI:58210"/>
    </ligand>
</feature>
<feature type="binding site" evidence="11">
    <location>
        <position position="225"/>
    </location>
    <ligand>
        <name>FMN</name>
        <dbReference type="ChEBI" id="CHEBI:58210"/>
    </ligand>
</feature>
<dbReference type="NCBIfam" id="NF003652">
    <property type="entry name" value="PRK05286.2-5"/>
    <property type="match status" value="1"/>
</dbReference>
<dbReference type="EMBL" id="CP003804">
    <property type="protein sequence ID" value="AGF47814.1"/>
    <property type="molecule type" value="Genomic_DNA"/>
</dbReference>
<dbReference type="PIRSF" id="PIRSF000164">
    <property type="entry name" value="DHO_oxidase"/>
    <property type="match status" value="1"/>
</dbReference>
<keyword evidence="8 11" id="KW-0560">Oxidoreductase</keyword>
<feature type="binding site" evidence="11">
    <location>
        <begin position="326"/>
        <end position="327"/>
    </location>
    <ligand>
        <name>FMN</name>
        <dbReference type="ChEBI" id="CHEBI:58210"/>
    </ligand>
</feature>
<comment type="pathway">
    <text evidence="3 11">Pyrimidine metabolism; UMP biosynthesis via de novo pathway; orotate from (S)-dihydroorotate (quinone route): step 1/1.</text>
</comment>
<evidence type="ECO:0000313" key="13">
    <source>
        <dbReference type="EMBL" id="AGF47814.1"/>
    </source>
</evidence>
<comment type="subunit">
    <text evidence="11">Monomer.</text>
</comment>
<sequence>MSIISSSYPIIRKILFSIDAETAHNLTLFMLNKTYKYNFLRKKLHSSINLPSKIMGLNVKNPIGLAAGLDKNGECIDALGNLGFGFMEIGTVTPYAQNGNQKPRIFRLPKANAIINRLGFNNHGIEKILDNIKNNEWQKNDNLLGINIGKNFNTELKNAADDYTFCLKKAYPYADYITINISSPNTKNLRDLQNTYYLENLLTQIKETHKELVDNYNKYVPIALKISPDLINEEIEDISTLLLKYKIDGVIATNTTISRKKIETLKNHDQLGGLSGEPLHELSLNVIRRLKSLLGQEITIIGTGGIISGQQAKEKIEAGANAIQIYTGLIYKGPSIIEECFNLIKENININ</sequence>